<organism evidence="1">
    <name type="scientific">uncultured Dysgonomonas sp</name>
    <dbReference type="NCBI Taxonomy" id="206096"/>
    <lineage>
        <taxon>Bacteria</taxon>
        <taxon>Pseudomonadati</taxon>
        <taxon>Bacteroidota</taxon>
        <taxon>Bacteroidia</taxon>
        <taxon>Bacteroidales</taxon>
        <taxon>Dysgonomonadaceae</taxon>
        <taxon>Dysgonomonas</taxon>
        <taxon>environmental samples</taxon>
    </lineage>
</organism>
<proteinExistence type="predicted"/>
<evidence type="ECO:0000313" key="1">
    <source>
        <dbReference type="EMBL" id="SBV91790.1"/>
    </source>
</evidence>
<name>A0A212IX86_9BACT</name>
<gene>
    <name evidence="1" type="ORF">KL86DYS1_10432</name>
</gene>
<dbReference type="AlphaFoldDB" id="A0A212IX86"/>
<protein>
    <submittedName>
        <fullName evidence="1">Uncharacterized protein</fullName>
    </submittedName>
</protein>
<dbReference type="RefSeq" id="WP_296938332.1">
    <property type="nucleotide sequence ID" value="NZ_LT599032.1"/>
</dbReference>
<sequence>MEEIVCKKCGVVNEYKTEYRGKHLTAFCTACGTYIKHIPHVEPAMFFSKKYPDMKISECEDLQYLQWVHEKIKLSNRYKEAVERRIDELEGYKYI</sequence>
<accession>A0A212IX86</accession>
<dbReference type="EMBL" id="FLUM01000001">
    <property type="protein sequence ID" value="SBV91790.1"/>
    <property type="molecule type" value="Genomic_DNA"/>
</dbReference>
<reference evidence="1" key="1">
    <citation type="submission" date="2016-04" db="EMBL/GenBank/DDBJ databases">
        <authorList>
            <person name="Evans L.H."/>
            <person name="Alamgir A."/>
            <person name="Owens N."/>
            <person name="Weber N.D."/>
            <person name="Virtaneva K."/>
            <person name="Barbian K."/>
            <person name="Babar A."/>
            <person name="Rosenke K."/>
        </authorList>
    </citation>
    <scope>NUCLEOTIDE SEQUENCE</scope>
    <source>
        <strain evidence="1">86-1</strain>
    </source>
</reference>